<evidence type="ECO:0000313" key="3">
    <source>
        <dbReference type="WBParaSite" id="SPAL_0000908800.1"/>
    </source>
</evidence>
<feature type="region of interest" description="Disordered" evidence="1">
    <location>
        <begin position="1"/>
        <end position="41"/>
    </location>
</feature>
<feature type="compositionally biased region" description="Polar residues" evidence="1">
    <location>
        <begin position="14"/>
        <end position="35"/>
    </location>
</feature>
<dbReference type="Gene3D" id="3.70.10.10">
    <property type="match status" value="1"/>
</dbReference>
<dbReference type="GO" id="GO:0000077">
    <property type="term" value="P:DNA damage checkpoint signaling"/>
    <property type="evidence" value="ECO:0007669"/>
    <property type="project" value="InterPro"/>
</dbReference>
<name>A0A0N5BTA1_STREA</name>
<evidence type="ECO:0000256" key="1">
    <source>
        <dbReference type="SAM" id="MobiDB-lite"/>
    </source>
</evidence>
<dbReference type="AlphaFoldDB" id="A0A0N5BTA1"/>
<organism evidence="2 3">
    <name type="scientific">Strongyloides papillosus</name>
    <name type="common">Intestinal threadworm</name>
    <dbReference type="NCBI Taxonomy" id="174720"/>
    <lineage>
        <taxon>Eukaryota</taxon>
        <taxon>Metazoa</taxon>
        <taxon>Ecdysozoa</taxon>
        <taxon>Nematoda</taxon>
        <taxon>Chromadorea</taxon>
        <taxon>Rhabditida</taxon>
        <taxon>Tylenchina</taxon>
        <taxon>Panagrolaimomorpha</taxon>
        <taxon>Strongyloidoidea</taxon>
        <taxon>Strongyloididae</taxon>
        <taxon>Strongyloides</taxon>
    </lineage>
</organism>
<accession>A0A0N5BTA1</accession>
<dbReference type="SUPFAM" id="SSF55979">
    <property type="entry name" value="DNA clamp"/>
    <property type="match status" value="1"/>
</dbReference>
<protein>
    <submittedName>
        <fullName evidence="3">BTB domain-containing protein</fullName>
    </submittedName>
</protein>
<evidence type="ECO:0000313" key="2">
    <source>
        <dbReference type="Proteomes" id="UP000046392"/>
    </source>
</evidence>
<keyword evidence="2" id="KW-1185">Reference proteome</keyword>
<dbReference type="Pfam" id="PF02144">
    <property type="entry name" value="Rad1"/>
    <property type="match status" value="1"/>
</dbReference>
<dbReference type="Proteomes" id="UP000046392">
    <property type="component" value="Unplaced"/>
</dbReference>
<reference evidence="3" key="1">
    <citation type="submission" date="2017-02" db="UniProtKB">
        <authorList>
            <consortium name="WormBaseParasite"/>
        </authorList>
    </citation>
    <scope>IDENTIFICATION</scope>
</reference>
<proteinExistence type="predicted"/>
<sequence>MIDQCSDNNRSRFSDPSSQHSLLVPTRTSNMNSNGHDSDDDVVPETQYSISNFRYNTPFNRNDAIVHFDLNGKSFFKKVFKAFPLSKVVQFRFTKDKLEAMLEQTKSYSFSVAMEKGIFPVYDIQSEEAVLLSMSSRLFLHIINRLKKNEDLMRFCYNGEGSDVVIDILGQGEYMSSYIPTIECTRYKRLSMLEMEKDVEVILSPTLLLRVLKHAEKSMKFIKFSFEPQTFEIVSEGKETVRVLNVMYNDTSYVHRLVKLEGKVMLDYPLAPLTLIQKALRIGREVNFSIYKNGLMHITINATDMSEYLSNFELYVVPIA</sequence>
<dbReference type="InterPro" id="IPR046938">
    <property type="entry name" value="DNA_clamp_sf"/>
</dbReference>
<dbReference type="WBParaSite" id="SPAL_0000908800.1">
    <property type="protein sequence ID" value="SPAL_0000908800.1"/>
    <property type="gene ID" value="SPAL_0000908800"/>
</dbReference>
<dbReference type="InterPro" id="IPR003021">
    <property type="entry name" value="Rad1_Rec1_Rad17"/>
</dbReference>